<dbReference type="AlphaFoldDB" id="Q8S1T9"/>
<gene>
    <name evidence="4" type="ORF">P0460C04.36</name>
    <name evidence="3" type="ORF">P0506B12.3</name>
</gene>
<name>Q8S1T9_ORYSJ</name>
<sequence>MGEVSLFITLLCTLMSAHYIAGSQVNYLKDNGLPLLHVDPSSAAIVNKSTKTQQPDEGAYYVFNAGYEMNSQYYYGIEVTTDVYGLSLDGEQNSGILVSIANKGDDQSSTNALVIGWHVYPRLNGDAHAHFFVRWTIDGYRKTGCYNLDCPGYVPEAGISIVPGVAIDTVSEPGGIKHIIIFKIFKDGAGDWLLHCGWDSEPYLIGRFPASLFTTLRNKANYMKVAGYAVARTTHLAPMGSGYLPNNPKAASFSNVQLIDQDGQTSKIPQDLPATQTFPSIYSVSPINFEVQSAICSLARLVANQASPRYGLAIQVVDGMVFNPSLNTNILATMSLFPNTVYGDIDSHYNQFAKMSYRPVLQNLYVLTCKLSELRKDAIPFNLYSN</sequence>
<evidence type="ECO:0000313" key="4">
    <source>
        <dbReference type="EMBL" id="BAB92930.1"/>
    </source>
</evidence>
<dbReference type="InterPro" id="IPR053168">
    <property type="entry name" value="Glutamic_endopeptidase"/>
</dbReference>
<dbReference type="Proteomes" id="UP000817658">
    <property type="component" value="Chromosome 1"/>
</dbReference>
<feature type="domain" description="Neprosin PEP catalytic" evidence="2">
    <location>
        <begin position="55"/>
        <end position="313"/>
    </location>
</feature>
<proteinExistence type="predicted"/>
<dbReference type="PROSITE" id="PS52045">
    <property type="entry name" value="NEPROSIN_PEP_CD"/>
    <property type="match status" value="1"/>
</dbReference>
<evidence type="ECO:0000313" key="3">
    <source>
        <dbReference type="EMBL" id="BAB89731.1"/>
    </source>
</evidence>
<protein>
    <submittedName>
        <fullName evidence="4">ZmEBE-1 protein</fullName>
    </submittedName>
</protein>
<dbReference type="Proteomes" id="UP000000763">
    <property type="component" value="Chromosome 1"/>
</dbReference>
<dbReference type="EMBL" id="AP003271">
    <property type="protein sequence ID" value="BAB89731.1"/>
    <property type="molecule type" value="Genomic_DNA"/>
</dbReference>
<accession>Q8S1T9</accession>
<accession>Q7F002</accession>
<evidence type="ECO:0000313" key="5">
    <source>
        <dbReference type="Proteomes" id="UP000000763"/>
    </source>
</evidence>
<dbReference type="Pfam" id="PF03080">
    <property type="entry name" value="Neprosin"/>
    <property type="match status" value="1"/>
</dbReference>
<evidence type="ECO:0000259" key="2">
    <source>
        <dbReference type="PROSITE" id="PS52045"/>
    </source>
</evidence>
<dbReference type="PANTHER" id="PTHR31589:SF112">
    <property type="entry name" value="OS01G0834300 PROTEIN"/>
    <property type="match status" value="1"/>
</dbReference>
<reference evidence="5" key="3">
    <citation type="journal article" date="2008" name="Nucleic Acids Res.">
        <title>The rice annotation project database (RAP-DB): 2008 update.</title>
        <authorList>
            <consortium name="The rice annotation project (RAP)"/>
        </authorList>
    </citation>
    <scope>GENOME REANNOTATION</scope>
    <source>
        <strain evidence="5">cv. Nipponbare</strain>
    </source>
</reference>
<organism evidence="4">
    <name type="scientific">Oryza sativa subsp. japonica</name>
    <name type="common">Rice</name>
    <dbReference type="NCBI Taxonomy" id="39947"/>
    <lineage>
        <taxon>Eukaryota</taxon>
        <taxon>Viridiplantae</taxon>
        <taxon>Streptophyta</taxon>
        <taxon>Embryophyta</taxon>
        <taxon>Tracheophyta</taxon>
        <taxon>Spermatophyta</taxon>
        <taxon>Magnoliopsida</taxon>
        <taxon>Liliopsida</taxon>
        <taxon>Poales</taxon>
        <taxon>Poaceae</taxon>
        <taxon>BOP clade</taxon>
        <taxon>Oryzoideae</taxon>
        <taxon>Oryzeae</taxon>
        <taxon>Oryzinae</taxon>
        <taxon>Oryza</taxon>
        <taxon>Oryza sativa</taxon>
    </lineage>
</organism>
<evidence type="ECO:0000256" key="1">
    <source>
        <dbReference type="SAM" id="SignalP"/>
    </source>
</evidence>
<feature type="signal peptide" evidence="1">
    <location>
        <begin position="1"/>
        <end position="22"/>
    </location>
</feature>
<feature type="chain" id="PRO_5035176141" evidence="1">
    <location>
        <begin position="23"/>
        <end position="386"/>
    </location>
</feature>
<dbReference type="PANTHER" id="PTHR31589">
    <property type="entry name" value="PROTEIN, PUTATIVE (DUF239)-RELATED-RELATED"/>
    <property type="match status" value="1"/>
</dbReference>
<dbReference type="EMBL" id="AP004366">
    <property type="protein sequence ID" value="BAB92930.1"/>
    <property type="molecule type" value="Genomic_DNA"/>
</dbReference>
<reference evidence="4" key="1">
    <citation type="journal article" date="2002" name="Nature">
        <title>The genome sequence and structure of rice chromosome 1.</title>
        <authorList>
            <person name="Sasaki T."/>
            <person name="Matsumoto T."/>
            <person name="Yamamoto K."/>
            <person name="Sakata K."/>
            <person name="Baba T."/>
            <person name="Katayose Y."/>
            <person name="Wu J."/>
            <person name="Niimura Y."/>
            <person name="Cheng Z."/>
            <person name="Nagamura Y."/>
            <person name="Antonio B.A."/>
            <person name="Kanamori H."/>
            <person name="Hosokawa S."/>
            <person name="Masukawa M."/>
            <person name="Arikawa K."/>
            <person name="Chiden Y."/>
            <person name="Hayashi M."/>
            <person name="Okamoto M."/>
            <person name="Ando T."/>
            <person name="Aoki H."/>
            <person name="Arita K."/>
            <person name="Hamada M."/>
            <person name="Harada C."/>
            <person name="Hijishita S."/>
            <person name="Honda M."/>
            <person name="Ichikawa Y."/>
            <person name="Idonuma A."/>
            <person name="Iijima M."/>
            <person name="Ikeda M."/>
            <person name="Ikeno M."/>
            <person name="Itoh S."/>
            <person name="Itoh T."/>
            <person name="Itoh Y."/>
            <person name="Itoh Y."/>
            <person name="Iwabuchi A."/>
            <person name="Kamiya K."/>
            <person name="Karasawa W."/>
            <person name="Katagiri S."/>
            <person name="Kikuta A."/>
            <person name="Kobayashi N."/>
            <person name="Kono I."/>
            <person name="Machita K."/>
            <person name="Maehara T."/>
            <person name="Mizuno H."/>
            <person name="Mizubayashi T."/>
            <person name="Mukai Y."/>
            <person name="Nagasaki H."/>
            <person name="Nakashima M."/>
            <person name="Nakama Y."/>
            <person name="Nakamichi Y."/>
            <person name="Nakamura M."/>
            <person name="Namiki N."/>
            <person name="Negishi M."/>
            <person name="Ohta I."/>
            <person name="Ono N."/>
            <person name="Saji S."/>
            <person name="Sakai K."/>
            <person name="Shibata M."/>
            <person name="Shimokawa T."/>
            <person name="Shomura A."/>
            <person name="Song J."/>
            <person name="Takazaki Y."/>
            <person name="Terasawa K."/>
            <person name="Tsuji K."/>
            <person name="Waki K."/>
            <person name="Yamagata H."/>
            <person name="Yamane H."/>
            <person name="Yoshiki S."/>
            <person name="Yoshihara R."/>
            <person name="Yukawa K."/>
            <person name="Zhong H."/>
            <person name="Iwama H."/>
            <person name="Endo T."/>
            <person name="Ito H."/>
            <person name="Hahn J.H."/>
            <person name="Kim H.I."/>
            <person name="Eun M.Y."/>
            <person name="Yano M."/>
            <person name="Jiang J."/>
            <person name="Gojobori T."/>
        </authorList>
    </citation>
    <scope>NUCLEOTIDE SEQUENCE</scope>
</reference>
<dbReference type="InterPro" id="IPR004314">
    <property type="entry name" value="Neprosin"/>
</dbReference>
<keyword evidence="1" id="KW-0732">Signal</keyword>
<dbReference type="Gene3D" id="3.90.1320.10">
    <property type="entry name" value="Outer-capsid protein sigma 3, large lobe"/>
    <property type="match status" value="1"/>
</dbReference>
<reference evidence="5" key="2">
    <citation type="journal article" date="2005" name="Nature">
        <title>The map-based sequence of the rice genome.</title>
        <authorList>
            <consortium name="International rice genome sequencing project (IRGSP)"/>
            <person name="Matsumoto T."/>
            <person name="Wu J."/>
            <person name="Kanamori H."/>
            <person name="Katayose Y."/>
            <person name="Fujisawa M."/>
            <person name="Namiki N."/>
            <person name="Mizuno H."/>
            <person name="Yamamoto K."/>
            <person name="Antonio B.A."/>
            <person name="Baba T."/>
            <person name="Sakata K."/>
            <person name="Nagamura Y."/>
            <person name="Aoki H."/>
            <person name="Arikawa K."/>
            <person name="Arita K."/>
            <person name="Bito T."/>
            <person name="Chiden Y."/>
            <person name="Fujitsuka N."/>
            <person name="Fukunaka R."/>
            <person name="Hamada M."/>
            <person name="Harada C."/>
            <person name="Hayashi A."/>
            <person name="Hijishita S."/>
            <person name="Honda M."/>
            <person name="Hosokawa S."/>
            <person name="Ichikawa Y."/>
            <person name="Idonuma A."/>
            <person name="Iijima M."/>
            <person name="Ikeda M."/>
            <person name="Ikeno M."/>
            <person name="Ito K."/>
            <person name="Ito S."/>
            <person name="Ito T."/>
            <person name="Ito Y."/>
            <person name="Ito Y."/>
            <person name="Iwabuchi A."/>
            <person name="Kamiya K."/>
            <person name="Karasawa W."/>
            <person name="Kurita K."/>
            <person name="Katagiri S."/>
            <person name="Kikuta A."/>
            <person name="Kobayashi H."/>
            <person name="Kobayashi N."/>
            <person name="Machita K."/>
            <person name="Maehara T."/>
            <person name="Masukawa M."/>
            <person name="Mizubayashi T."/>
            <person name="Mukai Y."/>
            <person name="Nagasaki H."/>
            <person name="Nagata Y."/>
            <person name="Naito S."/>
            <person name="Nakashima M."/>
            <person name="Nakama Y."/>
            <person name="Nakamichi Y."/>
            <person name="Nakamura M."/>
            <person name="Meguro A."/>
            <person name="Negishi M."/>
            <person name="Ohta I."/>
            <person name="Ohta T."/>
            <person name="Okamoto M."/>
            <person name="Ono N."/>
            <person name="Saji S."/>
            <person name="Sakaguchi M."/>
            <person name="Sakai K."/>
            <person name="Shibata M."/>
            <person name="Shimokawa T."/>
            <person name="Song J."/>
            <person name="Takazaki Y."/>
            <person name="Terasawa K."/>
            <person name="Tsugane M."/>
            <person name="Tsuji K."/>
            <person name="Ueda S."/>
            <person name="Waki K."/>
            <person name="Yamagata H."/>
            <person name="Yamamoto M."/>
            <person name="Yamamoto S."/>
            <person name="Yamane H."/>
            <person name="Yoshiki S."/>
            <person name="Yoshihara R."/>
            <person name="Yukawa K."/>
            <person name="Zhong H."/>
            <person name="Yano M."/>
            <person name="Yuan Q."/>
            <person name="Ouyang S."/>
            <person name="Liu J."/>
            <person name="Jones K.M."/>
            <person name="Gansberger K."/>
            <person name="Moffat K."/>
            <person name="Hill J."/>
            <person name="Bera J."/>
            <person name="Fadrosh D."/>
            <person name="Jin S."/>
            <person name="Johri S."/>
            <person name="Kim M."/>
            <person name="Overton L."/>
            <person name="Reardon M."/>
            <person name="Tsitrin T."/>
            <person name="Vuong H."/>
            <person name="Weaver B."/>
            <person name="Ciecko A."/>
            <person name="Tallon L."/>
            <person name="Jackson J."/>
            <person name="Pai G."/>
            <person name="Aken S.V."/>
            <person name="Utterback T."/>
            <person name="Reidmuller S."/>
            <person name="Feldblyum T."/>
            <person name="Hsiao J."/>
            <person name="Zismann V."/>
            <person name="Iobst S."/>
            <person name="de Vazeille A.R."/>
            <person name="Buell C.R."/>
            <person name="Ying K."/>
            <person name="Li Y."/>
            <person name="Lu T."/>
            <person name="Huang Y."/>
            <person name="Zhao Q."/>
            <person name="Feng Q."/>
            <person name="Zhang L."/>
            <person name="Zhu J."/>
            <person name="Weng Q."/>
            <person name="Mu J."/>
            <person name="Lu Y."/>
            <person name="Fan D."/>
            <person name="Liu Y."/>
            <person name="Guan J."/>
            <person name="Zhang Y."/>
            <person name="Yu S."/>
            <person name="Liu X."/>
            <person name="Zhang Y."/>
            <person name="Hong G."/>
            <person name="Han B."/>
            <person name="Choisne N."/>
            <person name="Demange N."/>
            <person name="Orjeda G."/>
            <person name="Samain S."/>
            <person name="Cattolico L."/>
            <person name="Pelletier E."/>
            <person name="Couloux A."/>
            <person name="Segurens B."/>
            <person name="Wincker P."/>
            <person name="D'Hont A."/>
            <person name="Scarpelli C."/>
            <person name="Weissenbach J."/>
            <person name="Salanoubat M."/>
            <person name="Quetier F."/>
            <person name="Yu Y."/>
            <person name="Kim H.R."/>
            <person name="Rambo T."/>
            <person name="Currie J."/>
            <person name="Collura K."/>
            <person name="Luo M."/>
            <person name="Yang T."/>
            <person name="Ammiraju J.S.S."/>
            <person name="Engler F."/>
            <person name="Soderlund C."/>
            <person name="Wing R.A."/>
            <person name="Palmer L.E."/>
            <person name="de la Bastide M."/>
            <person name="Spiegel L."/>
            <person name="Nascimento L."/>
            <person name="Zutavern T."/>
            <person name="O'Shaughnessy A."/>
            <person name="Dike S."/>
            <person name="Dedhia N."/>
            <person name="Preston R."/>
            <person name="Balija V."/>
            <person name="McCombie W.R."/>
            <person name="Chow T."/>
            <person name="Chen H."/>
            <person name="Chung M."/>
            <person name="Chen C."/>
            <person name="Shaw J."/>
            <person name="Wu H."/>
            <person name="Hsiao K."/>
            <person name="Chao Y."/>
            <person name="Chu M."/>
            <person name="Cheng C."/>
            <person name="Hour A."/>
            <person name="Lee P."/>
            <person name="Lin S."/>
            <person name="Lin Y."/>
            <person name="Liou J."/>
            <person name="Liu S."/>
            <person name="Hsing Y."/>
            <person name="Raghuvanshi S."/>
            <person name="Mohanty A."/>
            <person name="Bharti A.K."/>
            <person name="Gaur A."/>
            <person name="Gupta V."/>
            <person name="Kumar D."/>
            <person name="Ravi V."/>
            <person name="Vij S."/>
            <person name="Kapur A."/>
            <person name="Khurana P."/>
            <person name="Khurana P."/>
            <person name="Khurana J.P."/>
            <person name="Tyagi A.K."/>
            <person name="Gaikwad K."/>
            <person name="Singh A."/>
            <person name="Dalal V."/>
            <person name="Srivastava S."/>
            <person name="Dixit A."/>
            <person name="Pal A.K."/>
            <person name="Ghazi I.A."/>
            <person name="Yadav M."/>
            <person name="Pandit A."/>
            <person name="Bhargava A."/>
            <person name="Sureshbabu K."/>
            <person name="Batra K."/>
            <person name="Sharma T.R."/>
            <person name="Mohapatra T."/>
            <person name="Singh N.K."/>
            <person name="Messing J."/>
            <person name="Nelson A.B."/>
            <person name="Fuks G."/>
            <person name="Kavchok S."/>
            <person name="Keizer G."/>
            <person name="Linton E."/>
            <person name="Llaca V."/>
            <person name="Song R."/>
            <person name="Tanyolac B."/>
            <person name="Young S."/>
            <person name="Ho-Il K."/>
            <person name="Hahn J.H."/>
            <person name="Sangsakoo G."/>
            <person name="Vanavichit A."/>
            <person name="de Mattos Luiz.A.T."/>
            <person name="Zimmer P.D."/>
            <person name="Malone G."/>
            <person name="Dellagostin O."/>
            <person name="de Oliveira A.C."/>
            <person name="Bevan M."/>
            <person name="Bancroft I."/>
            <person name="Minx P."/>
            <person name="Cordum H."/>
            <person name="Wilson R."/>
            <person name="Cheng Z."/>
            <person name="Jin W."/>
            <person name="Jiang J."/>
            <person name="Leong S.A."/>
            <person name="Iwama H."/>
            <person name="Gojobori T."/>
            <person name="Itoh T."/>
            <person name="Niimura Y."/>
            <person name="Fujii Y."/>
            <person name="Habara T."/>
            <person name="Sakai H."/>
            <person name="Sato Y."/>
            <person name="Wilson G."/>
            <person name="Kumar K."/>
            <person name="McCouch S."/>
            <person name="Juretic N."/>
            <person name="Hoen D."/>
            <person name="Wright S."/>
            <person name="Bruskiewich R."/>
            <person name="Bureau T."/>
            <person name="Miyao A."/>
            <person name="Hirochika H."/>
            <person name="Nishikawa T."/>
            <person name="Kadowaki K."/>
            <person name="Sugiura M."/>
            <person name="Burr B."/>
            <person name="Sasaki T."/>
        </authorList>
    </citation>
    <scope>NUCLEOTIDE SEQUENCE [LARGE SCALE GENOMIC DNA]</scope>
    <source>
        <strain evidence="5">cv. Nipponbare</strain>
    </source>
</reference>